<gene>
    <name evidence="3" type="ORF">SAMN02927903_01840</name>
</gene>
<dbReference type="InterPro" id="IPR026444">
    <property type="entry name" value="Secre_tail"/>
</dbReference>
<feature type="non-terminal residue" evidence="3">
    <location>
        <position position="1"/>
    </location>
</feature>
<dbReference type="OrthoDB" id="1266341at2"/>
<organism evidence="3 4">
    <name type="scientific">Flavobacterium caeni</name>
    <dbReference type="NCBI Taxonomy" id="490189"/>
    <lineage>
        <taxon>Bacteria</taxon>
        <taxon>Pseudomonadati</taxon>
        <taxon>Bacteroidota</taxon>
        <taxon>Flavobacteriia</taxon>
        <taxon>Flavobacteriales</taxon>
        <taxon>Flavobacteriaceae</taxon>
        <taxon>Flavobacterium</taxon>
    </lineage>
</organism>
<dbReference type="NCBIfam" id="TIGR04183">
    <property type="entry name" value="Por_Secre_tail"/>
    <property type="match status" value="1"/>
</dbReference>
<evidence type="ECO:0000313" key="3">
    <source>
        <dbReference type="EMBL" id="SCY63144.1"/>
    </source>
</evidence>
<dbReference type="AlphaFoldDB" id="A0A1G5HHG6"/>
<name>A0A1G5HHG6_9FLAO</name>
<dbReference type="Pfam" id="PF18962">
    <property type="entry name" value="Por_Secre_tail"/>
    <property type="match status" value="1"/>
</dbReference>
<dbReference type="RefSeq" id="WP_139149635.1">
    <property type="nucleotide sequence ID" value="NZ_FMVF01000008.1"/>
</dbReference>
<dbReference type="Proteomes" id="UP000199354">
    <property type="component" value="Unassembled WGS sequence"/>
</dbReference>
<keyword evidence="4" id="KW-1185">Reference proteome</keyword>
<reference evidence="3 4" key="1">
    <citation type="submission" date="2016-10" db="EMBL/GenBank/DDBJ databases">
        <authorList>
            <person name="de Groot N.N."/>
        </authorList>
    </citation>
    <scope>NUCLEOTIDE SEQUENCE [LARGE SCALE GENOMIC DNA]</scope>
    <source>
        <strain evidence="3 4">CGMCC 1.7031</strain>
    </source>
</reference>
<keyword evidence="1" id="KW-0732">Signal</keyword>
<accession>A0A1G5HHG6</accession>
<sequence length="191" mass="20275">PAVPTLVNCNATIAAKHTPIASSSVSGATQYRFQVVRASDNASATIDRSTNFFNFNMIPAASYTAGGLYYVRVAVMTSGTWSPFGDACEITAPGAGAKGLPTATDASASASFKAAAYPNPFTAAFNIELTSSSQERVQFKVYDMLGKLIEEREVDVNDLVMEKVGAQYPAGVYNVIVSQDGIVKTLRVIKR</sequence>
<feature type="domain" description="Secretion system C-terminal sorting" evidence="2">
    <location>
        <begin position="117"/>
        <end position="184"/>
    </location>
</feature>
<protein>
    <submittedName>
        <fullName evidence="3">Por secretion system C-terminal sorting domain-containing protein</fullName>
    </submittedName>
</protein>
<proteinExistence type="predicted"/>
<evidence type="ECO:0000313" key="4">
    <source>
        <dbReference type="Proteomes" id="UP000199354"/>
    </source>
</evidence>
<dbReference type="EMBL" id="FMVF01000008">
    <property type="protein sequence ID" value="SCY63144.1"/>
    <property type="molecule type" value="Genomic_DNA"/>
</dbReference>
<evidence type="ECO:0000256" key="1">
    <source>
        <dbReference type="ARBA" id="ARBA00022729"/>
    </source>
</evidence>
<evidence type="ECO:0000259" key="2">
    <source>
        <dbReference type="Pfam" id="PF18962"/>
    </source>
</evidence>